<dbReference type="AlphaFoldDB" id="A0A285CSY7"/>
<evidence type="ECO:0000313" key="12">
    <source>
        <dbReference type="Proteomes" id="UP000219546"/>
    </source>
</evidence>
<dbReference type="RefSeq" id="WP_097158626.1">
    <property type="nucleotide sequence ID" value="NZ_JBEPMQ010000006.1"/>
</dbReference>
<evidence type="ECO:0000256" key="7">
    <source>
        <dbReference type="PIRSR" id="PIRSR601952-1"/>
    </source>
</evidence>
<keyword evidence="2" id="KW-0597">Phosphoprotein</keyword>
<dbReference type="OrthoDB" id="9794455at2"/>
<dbReference type="PANTHER" id="PTHR11596:SF5">
    <property type="entry name" value="ALKALINE PHOSPHATASE"/>
    <property type="match status" value="1"/>
</dbReference>
<dbReference type="CDD" id="cd16012">
    <property type="entry name" value="ALP"/>
    <property type="match status" value="1"/>
</dbReference>
<dbReference type="GO" id="GO:0046872">
    <property type="term" value="F:metal ion binding"/>
    <property type="evidence" value="ECO:0007669"/>
    <property type="project" value="UniProtKB-KW"/>
</dbReference>
<feature type="binding site" evidence="8">
    <location>
        <position position="277"/>
    </location>
    <ligand>
        <name>Zn(2+)</name>
        <dbReference type="ChEBI" id="CHEBI:29105"/>
        <label>2</label>
    </ligand>
</feature>
<dbReference type="InterPro" id="IPR018299">
    <property type="entry name" value="Alkaline_phosphatase_AS"/>
</dbReference>
<feature type="chain" id="PRO_5039727599" evidence="10">
    <location>
        <begin position="23"/>
        <end position="448"/>
    </location>
</feature>
<evidence type="ECO:0000256" key="5">
    <source>
        <dbReference type="ARBA" id="ARBA00022833"/>
    </source>
</evidence>
<evidence type="ECO:0000313" key="11">
    <source>
        <dbReference type="EMBL" id="SNX70661.1"/>
    </source>
</evidence>
<keyword evidence="12" id="KW-1185">Reference proteome</keyword>
<gene>
    <name evidence="11" type="ORF">SAMN05877753_104231</name>
</gene>
<feature type="binding site" evidence="8">
    <location>
        <position position="408"/>
    </location>
    <ligand>
        <name>Zn(2+)</name>
        <dbReference type="ChEBI" id="CHEBI:29105"/>
        <label>2</label>
    </ligand>
</feature>
<evidence type="ECO:0000256" key="2">
    <source>
        <dbReference type="ARBA" id="ARBA00022553"/>
    </source>
</evidence>
<keyword evidence="10" id="KW-0732">Signal</keyword>
<evidence type="ECO:0000256" key="1">
    <source>
        <dbReference type="ARBA" id="ARBA00005984"/>
    </source>
</evidence>
<proteinExistence type="inferred from homology"/>
<dbReference type="PROSITE" id="PS00123">
    <property type="entry name" value="ALKALINE_PHOSPHATASE"/>
    <property type="match status" value="1"/>
</dbReference>
<feature type="binding site" evidence="8">
    <location>
        <position position="320"/>
    </location>
    <ligand>
        <name>Zn(2+)</name>
        <dbReference type="ChEBI" id="CHEBI:29105"/>
        <label>2</label>
    </ligand>
</feature>
<feature type="binding site" evidence="8">
    <location>
        <position position="319"/>
    </location>
    <ligand>
        <name>Zn(2+)</name>
        <dbReference type="ChEBI" id="CHEBI:29105"/>
        <label>2</label>
    </ligand>
</feature>
<accession>A0A285CSY7</accession>
<dbReference type="Proteomes" id="UP000219546">
    <property type="component" value="Unassembled WGS sequence"/>
</dbReference>
<feature type="active site" description="Phosphoserine intermediate" evidence="7">
    <location>
        <position position="96"/>
    </location>
</feature>
<evidence type="ECO:0000256" key="4">
    <source>
        <dbReference type="ARBA" id="ARBA00022801"/>
    </source>
</evidence>
<feature type="binding site" evidence="8">
    <location>
        <position position="272"/>
    </location>
    <ligand>
        <name>Mg(2+)</name>
        <dbReference type="ChEBI" id="CHEBI:18420"/>
    </ligand>
</feature>
<evidence type="ECO:0000256" key="10">
    <source>
        <dbReference type="SAM" id="SignalP"/>
    </source>
</evidence>
<dbReference type="Gene3D" id="1.10.60.40">
    <property type="match status" value="1"/>
</dbReference>
<dbReference type="InterPro" id="IPR017850">
    <property type="entry name" value="Alkaline_phosphatase_core_sf"/>
</dbReference>
<keyword evidence="5 8" id="KW-0862">Zinc</keyword>
<protein>
    <submittedName>
        <fullName evidence="11">Alkaline phosphatase</fullName>
    </submittedName>
</protein>
<sequence>MLKKAAAVTLTAGVLFSGLSVAWNEASAGKPEWAGKGLPPQANAEKVENVIFMIPDGFNASFATNYRWFKGENSAFDPFVKGLVQTYSANTEVTDSAAAGTAMATGVKTNNGMVGVTPDGKEVPSILDAAESADKSTGLVATSTITHATPAVFGASVSSRGDEALIAPQYFENGVDVILGGGRDYFLPASEGGKQPAGNLVENAIEDGYQYVTNRDELLAADNEKILGLFADDAMAPELDRDETDQPSLAEMTEAAIETLSRDEDGFFLMVEGSQIDWAGHDHDAAWAMNDVKAFDEAVAKALEFADEDGNTLVVIAGDHETGGMSVGSNGVYDLNIEVLHNITATGDAMAAQLNDDLSNIEEVILENAGIELTEEEINRIKNADSPSNAINEVISDRALIGWTSSAHTGTDVPVYAFGPHSDLFVGLHNNTDLPKLIAEAMKIEFGN</sequence>
<comment type="cofactor">
    <cofactor evidence="8">
        <name>Mg(2+)</name>
        <dbReference type="ChEBI" id="CHEBI:18420"/>
    </cofactor>
    <text evidence="8">Binds 1 Mg(2+) ion.</text>
</comment>
<dbReference type="PRINTS" id="PR00113">
    <property type="entry name" value="ALKPHPHTASE"/>
</dbReference>
<evidence type="ECO:0000256" key="9">
    <source>
        <dbReference type="RuleBase" id="RU003946"/>
    </source>
</evidence>
<feature type="binding site" evidence="8">
    <location>
        <position position="56"/>
    </location>
    <ligand>
        <name>Mg(2+)</name>
        <dbReference type="ChEBI" id="CHEBI:18420"/>
    </ligand>
</feature>
<evidence type="ECO:0000256" key="6">
    <source>
        <dbReference type="ARBA" id="ARBA00022842"/>
    </source>
</evidence>
<evidence type="ECO:0000256" key="3">
    <source>
        <dbReference type="ARBA" id="ARBA00022723"/>
    </source>
</evidence>
<dbReference type="InterPro" id="IPR001952">
    <property type="entry name" value="Alkaline_phosphatase"/>
</dbReference>
<dbReference type="PANTHER" id="PTHR11596">
    <property type="entry name" value="ALKALINE PHOSPHATASE"/>
    <property type="match status" value="1"/>
</dbReference>
<evidence type="ECO:0000256" key="8">
    <source>
        <dbReference type="PIRSR" id="PIRSR601952-2"/>
    </source>
</evidence>
<dbReference type="EMBL" id="OAOP01000004">
    <property type="protein sequence ID" value="SNX70661.1"/>
    <property type="molecule type" value="Genomic_DNA"/>
</dbReference>
<feature type="signal peptide" evidence="10">
    <location>
        <begin position="1"/>
        <end position="22"/>
    </location>
</feature>
<dbReference type="Gene3D" id="3.40.720.10">
    <property type="entry name" value="Alkaline Phosphatase, subunit A"/>
    <property type="match status" value="1"/>
</dbReference>
<organism evidence="11 12">
    <name type="scientific">Bacillus oleivorans</name>
    <dbReference type="NCBI Taxonomy" id="1448271"/>
    <lineage>
        <taxon>Bacteria</taxon>
        <taxon>Bacillati</taxon>
        <taxon>Bacillota</taxon>
        <taxon>Bacilli</taxon>
        <taxon>Bacillales</taxon>
        <taxon>Bacillaceae</taxon>
        <taxon>Bacillus</taxon>
    </lineage>
</organism>
<keyword evidence="3 8" id="KW-0479">Metal-binding</keyword>
<dbReference type="SMART" id="SM00098">
    <property type="entry name" value="alkPPc"/>
    <property type="match status" value="1"/>
</dbReference>
<dbReference type="SUPFAM" id="SSF53649">
    <property type="entry name" value="Alkaline phosphatase-like"/>
    <property type="match status" value="1"/>
</dbReference>
<name>A0A285CSY7_9BACI</name>
<dbReference type="Pfam" id="PF00245">
    <property type="entry name" value="Alk_phosphatase"/>
    <property type="match status" value="1"/>
</dbReference>
<comment type="similarity">
    <text evidence="1 9">Belongs to the alkaline phosphatase family.</text>
</comment>
<keyword evidence="4" id="KW-0378">Hydrolase</keyword>
<reference evidence="11 12" key="1">
    <citation type="submission" date="2017-08" db="EMBL/GenBank/DDBJ databases">
        <authorList>
            <person name="de Groot N.N."/>
        </authorList>
    </citation>
    <scope>NUCLEOTIDE SEQUENCE [LARGE SCALE GENOMIC DNA]</scope>
    <source>
        <strain evidence="11 12">JC228</strain>
    </source>
</reference>
<feature type="binding site" evidence="8">
    <location>
        <position position="56"/>
    </location>
    <ligand>
        <name>Zn(2+)</name>
        <dbReference type="ChEBI" id="CHEBI:29105"/>
        <label>2</label>
    </ligand>
</feature>
<feature type="binding site" evidence="8">
    <location>
        <position position="281"/>
    </location>
    <ligand>
        <name>Zn(2+)</name>
        <dbReference type="ChEBI" id="CHEBI:29105"/>
        <label>2</label>
    </ligand>
</feature>
<comment type="cofactor">
    <cofactor evidence="8">
        <name>Zn(2+)</name>
        <dbReference type="ChEBI" id="CHEBI:29105"/>
    </cofactor>
    <text evidence="8">Binds 2 Zn(2+) ions.</text>
</comment>
<keyword evidence="6 8" id="KW-0460">Magnesium</keyword>
<feature type="binding site" evidence="8">
    <location>
        <position position="147"/>
    </location>
    <ligand>
        <name>Mg(2+)</name>
        <dbReference type="ChEBI" id="CHEBI:18420"/>
    </ligand>
</feature>
<dbReference type="GO" id="GO:0004035">
    <property type="term" value="F:alkaline phosphatase activity"/>
    <property type="evidence" value="ECO:0007669"/>
    <property type="project" value="TreeGrafter"/>
</dbReference>
<feature type="binding site" evidence="8">
    <location>
        <position position="149"/>
    </location>
    <ligand>
        <name>Mg(2+)</name>
        <dbReference type="ChEBI" id="CHEBI:18420"/>
    </ligand>
</feature>